<proteinExistence type="predicted"/>
<accession>A0A1H3NYQ8</accession>
<feature type="transmembrane region" description="Helical" evidence="1">
    <location>
        <begin position="41"/>
        <end position="59"/>
    </location>
</feature>
<evidence type="ECO:0000313" key="2">
    <source>
        <dbReference type="EMBL" id="SDY93309.1"/>
    </source>
</evidence>
<sequence>MQSRLLSLAEAVANVTIGFIVALLTQMTLFPVLGLRLPMDRHLLIGTVFTLVSLVRGYMLRRLFARYGHGGG</sequence>
<keyword evidence="3" id="KW-1185">Reference proteome</keyword>
<name>A0A1H3NYQ8_9RHOB</name>
<dbReference type="EMBL" id="FNPF01000035">
    <property type="protein sequence ID" value="SDY93309.1"/>
    <property type="molecule type" value="Genomic_DNA"/>
</dbReference>
<dbReference type="STRING" id="321339.SAMN05444340_1359"/>
<keyword evidence="1" id="KW-0472">Membrane</keyword>
<dbReference type="RefSeq" id="WP_245710970.1">
    <property type="nucleotide sequence ID" value="NZ_FNPF01000035.1"/>
</dbReference>
<protein>
    <submittedName>
        <fullName evidence="2">Uncharacterized protein</fullName>
    </submittedName>
</protein>
<dbReference type="Proteomes" id="UP000199286">
    <property type="component" value="Unassembled WGS sequence"/>
</dbReference>
<dbReference type="AlphaFoldDB" id="A0A1H3NYQ8"/>
<feature type="transmembrane region" description="Helical" evidence="1">
    <location>
        <begin position="12"/>
        <end position="35"/>
    </location>
</feature>
<evidence type="ECO:0000256" key="1">
    <source>
        <dbReference type="SAM" id="Phobius"/>
    </source>
</evidence>
<keyword evidence="1" id="KW-1133">Transmembrane helix</keyword>
<dbReference type="Pfam" id="PF23858">
    <property type="entry name" value="DUF7220"/>
    <property type="match status" value="1"/>
</dbReference>
<evidence type="ECO:0000313" key="3">
    <source>
        <dbReference type="Proteomes" id="UP000199286"/>
    </source>
</evidence>
<organism evidence="2 3">
    <name type="scientific">Citreimonas salinaria</name>
    <dbReference type="NCBI Taxonomy" id="321339"/>
    <lineage>
        <taxon>Bacteria</taxon>
        <taxon>Pseudomonadati</taxon>
        <taxon>Pseudomonadota</taxon>
        <taxon>Alphaproteobacteria</taxon>
        <taxon>Rhodobacterales</taxon>
        <taxon>Roseobacteraceae</taxon>
        <taxon>Citreimonas</taxon>
    </lineage>
</organism>
<dbReference type="InterPro" id="IPR055644">
    <property type="entry name" value="DUF7220"/>
</dbReference>
<gene>
    <name evidence="2" type="ORF">SAMN05444340_1359</name>
</gene>
<reference evidence="2 3" key="1">
    <citation type="submission" date="2016-10" db="EMBL/GenBank/DDBJ databases">
        <authorList>
            <person name="de Groot N.N."/>
        </authorList>
    </citation>
    <scope>NUCLEOTIDE SEQUENCE [LARGE SCALE GENOMIC DNA]</scope>
    <source>
        <strain evidence="2 3">DSM 26880</strain>
    </source>
</reference>
<keyword evidence="1" id="KW-0812">Transmembrane</keyword>